<keyword evidence="4 7" id="KW-0812">Transmembrane</keyword>
<evidence type="ECO:0000256" key="7">
    <source>
        <dbReference type="SAM" id="Phobius"/>
    </source>
</evidence>
<dbReference type="Gene3D" id="1.20.1740.10">
    <property type="entry name" value="Amino acid/polyamine transporter I"/>
    <property type="match status" value="1"/>
</dbReference>
<organism evidence="8 9">
    <name type="scientific">Kibdelosporangium aridum</name>
    <dbReference type="NCBI Taxonomy" id="2030"/>
    <lineage>
        <taxon>Bacteria</taxon>
        <taxon>Bacillati</taxon>
        <taxon>Actinomycetota</taxon>
        <taxon>Actinomycetes</taxon>
        <taxon>Pseudonocardiales</taxon>
        <taxon>Pseudonocardiaceae</taxon>
        <taxon>Kibdelosporangium</taxon>
    </lineage>
</organism>
<name>A0A428ZN31_KIBAR</name>
<feature type="transmembrane region" description="Helical" evidence="7">
    <location>
        <begin position="102"/>
        <end position="124"/>
    </location>
</feature>
<evidence type="ECO:0000256" key="2">
    <source>
        <dbReference type="ARBA" id="ARBA00022448"/>
    </source>
</evidence>
<reference evidence="8 9" key="1">
    <citation type="submission" date="2018-05" db="EMBL/GenBank/DDBJ databases">
        <title>Evolution of GPA BGCs.</title>
        <authorList>
            <person name="Waglechner N."/>
            <person name="Wright G.D."/>
        </authorList>
    </citation>
    <scope>NUCLEOTIDE SEQUENCE [LARGE SCALE GENOMIC DNA]</scope>
    <source>
        <strain evidence="8 9">A82846</strain>
    </source>
</reference>
<proteinExistence type="predicted"/>
<feature type="transmembrane region" description="Helical" evidence="7">
    <location>
        <begin position="355"/>
        <end position="375"/>
    </location>
</feature>
<sequence length="515" mass="54406">MEAAMDALGAGWDKQRSRLRKSLRRVDVVFFLLCTLVGLDTIGSVAAKGPEGLTWMVILAIVFFLPYGLLVAELGTAFPVEGGPYVWTKLAFGRRIAGVNQVLYWLTNPVWVGGSLTVIALTTFETFFADLGQTGTYVVGLIFIWLGVLAVATSLRIGKWVPTAGAIARIVLLGFFTVSVVVYGLKHGVQPLSASGFAPSYVGFIALVPFVIYNYVGFELPSTATEEMRDPRRTVPFAILRSGIGAVLLYGGPILGILLVVPADRIGSLSGFIDACKMVLTVYGGSVDPSGAVTLTGAGQVFGMICAAGLIIGLLTSGVGWAIGAHRAQAVACADGAGPRWLGEISAKRGTPIRVNLLSGVLASVTMVLALSLTGGSSEKYFAAGLGLTISMTFVSYVVTFPSLLVLRKKMPDVPRPFRVPGGWGTATAVTMLPTLLVAFTVATLIWPGLGVGWFGTDGNPDDSLPTAFAGERLSYTLSQLIPLGASLVIGVLFVLWGRLQTRTQEPIEELLPTR</sequence>
<evidence type="ECO:0000256" key="4">
    <source>
        <dbReference type="ARBA" id="ARBA00022692"/>
    </source>
</evidence>
<dbReference type="OrthoDB" id="3170677at2"/>
<feature type="transmembrane region" description="Helical" evidence="7">
    <location>
        <begin position="53"/>
        <end position="72"/>
    </location>
</feature>
<dbReference type="GO" id="GO:0005886">
    <property type="term" value="C:plasma membrane"/>
    <property type="evidence" value="ECO:0007669"/>
    <property type="project" value="UniProtKB-SubCell"/>
</dbReference>
<evidence type="ECO:0000256" key="3">
    <source>
        <dbReference type="ARBA" id="ARBA00022475"/>
    </source>
</evidence>
<evidence type="ECO:0000256" key="5">
    <source>
        <dbReference type="ARBA" id="ARBA00022989"/>
    </source>
</evidence>
<feature type="transmembrane region" description="Helical" evidence="7">
    <location>
        <begin position="197"/>
        <end position="216"/>
    </location>
</feature>
<keyword evidence="3" id="KW-1003">Cell membrane</keyword>
<keyword evidence="6 7" id="KW-0472">Membrane</keyword>
<feature type="transmembrane region" description="Helical" evidence="7">
    <location>
        <begin position="136"/>
        <end position="155"/>
    </location>
</feature>
<keyword evidence="2" id="KW-0813">Transport</keyword>
<feature type="transmembrane region" description="Helical" evidence="7">
    <location>
        <begin position="428"/>
        <end position="456"/>
    </location>
</feature>
<dbReference type="Pfam" id="PF13520">
    <property type="entry name" value="AA_permease_2"/>
    <property type="match status" value="1"/>
</dbReference>
<dbReference type="EMBL" id="QHKI01000003">
    <property type="protein sequence ID" value="RSM89460.1"/>
    <property type="molecule type" value="Genomic_DNA"/>
</dbReference>
<evidence type="ECO:0000256" key="6">
    <source>
        <dbReference type="ARBA" id="ARBA00023136"/>
    </source>
</evidence>
<dbReference type="PANTHER" id="PTHR42770:SF15">
    <property type="entry name" value="GLUTAMATE_GAMMA-AMINOBUTYRATE ANTIPORTER-RELATED"/>
    <property type="match status" value="1"/>
</dbReference>
<comment type="subcellular location">
    <subcellularLocation>
        <location evidence="1">Cell membrane</location>
        <topology evidence="1">Multi-pass membrane protein</topology>
    </subcellularLocation>
</comment>
<feature type="transmembrane region" description="Helical" evidence="7">
    <location>
        <begin position="301"/>
        <end position="323"/>
    </location>
</feature>
<comment type="caution">
    <text evidence="8">The sequence shown here is derived from an EMBL/GenBank/DDBJ whole genome shotgun (WGS) entry which is preliminary data.</text>
</comment>
<accession>A0A428ZN31</accession>
<dbReference type="InterPro" id="IPR050367">
    <property type="entry name" value="APC_superfamily"/>
</dbReference>
<feature type="transmembrane region" description="Helical" evidence="7">
    <location>
        <begin position="26"/>
        <end position="47"/>
    </location>
</feature>
<dbReference type="PANTHER" id="PTHR42770">
    <property type="entry name" value="AMINO ACID TRANSPORTER-RELATED"/>
    <property type="match status" value="1"/>
</dbReference>
<dbReference type="Proteomes" id="UP000287547">
    <property type="component" value="Unassembled WGS sequence"/>
</dbReference>
<protein>
    <submittedName>
        <fullName evidence="8">APC family permease</fullName>
    </submittedName>
</protein>
<dbReference type="GO" id="GO:0022857">
    <property type="term" value="F:transmembrane transporter activity"/>
    <property type="evidence" value="ECO:0007669"/>
    <property type="project" value="InterPro"/>
</dbReference>
<feature type="transmembrane region" description="Helical" evidence="7">
    <location>
        <begin position="476"/>
        <end position="497"/>
    </location>
</feature>
<keyword evidence="5 7" id="KW-1133">Transmembrane helix</keyword>
<dbReference type="PIRSF" id="PIRSF006060">
    <property type="entry name" value="AA_transporter"/>
    <property type="match status" value="1"/>
</dbReference>
<evidence type="ECO:0000313" key="9">
    <source>
        <dbReference type="Proteomes" id="UP000287547"/>
    </source>
</evidence>
<feature type="transmembrane region" description="Helical" evidence="7">
    <location>
        <begin position="381"/>
        <end position="407"/>
    </location>
</feature>
<gene>
    <name evidence="8" type="ORF">DMH04_05520</name>
</gene>
<feature type="transmembrane region" description="Helical" evidence="7">
    <location>
        <begin position="237"/>
        <end position="261"/>
    </location>
</feature>
<dbReference type="AlphaFoldDB" id="A0A428ZN31"/>
<evidence type="ECO:0000256" key="1">
    <source>
        <dbReference type="ARBA" id="ARBA00004651"/>
    </source>
</evidence>
<dbReference type="InterPro" id="IPR002293">
    <property type="entry name" value="AA/rel_permease1"/>
</dbReference>
<feature type="transmembrane region" description="Helical" evidence="7">
    <location>
        <begin position="167"/>
        <end position="185"/>
    </location>
</feature>
<evidence type="ECO:0000313" key="8">
    <source>
        <dbReference type="EMBL" id="RSM89460.1"/>
    </source>
</evidence>